<evidence type="ECO:0000256" key="4">
    <source>
        <dbReference type="ARBA" id="ARBA00022692"/>
    </source>
</evidence>
<dbReference type="PANTHER" id="PTHR30151">
    <property type="entry name" value="ALKANE SULFONATE ABC TRANSPORTER-RELATED, MEMBRANE SUBUNIT"/>
    <property type="match status" value="1"/>
</dbReference>
<feature type="transmembrane region" description="Helical" evidence="7">
    <location>
        <begin position="164"/>
        <end position="192"/>
    </location>
</feature>
<feature type="transmembrane region" description="Helical" evidence="7">
    <location>
        <begin position="123"/>
        <end position="143"/>
    </location>
</feature>
<keyword evidence="5 7" id="KW-1133">Transmembrane helix</keyword>
<evidence type="ECO:0000313" key="10">
    <source>
        <dbReference type="Proteomes" id="UP000199352"/>
    </source>
</evidence>
<dbReference type="Gene3D" id="1.10.3720.10">
    <property type="entry name" value="MetI-like"/>
    <property type="match status" value="1"/>
</dbReference>
<comment type="similarity">
    <text evidence="7">Belongs to the binding-protein-dependent transport system permease family.</text>
</comment>
<dbReference type="GO" id="GO:0055085">
    <property type="term" value="P:transmembrane transport"/>
    <property type="evidence" value="ECO:0007669"/>
    <property type="project" value="InterPro"/>
</dbReference>
<name>A0A1H9W5F7_9PSEU</name>
<evidence type="ECO:0000256" key="5">
    <source>
        <dbReference type="ARBA" id="ARBA00022989"/>
    </source>
</evidence>
<feature type="transmembrane region" description="Helical" evidence="7">
    <location>
        <begin position="62"/>
        <end position="86"/>
    </location>
</feature>
<dbReference type="SUPFAM" id="SSF161098">
    <property type="entry name" value="MetI-like"/>
    <property type="match status" value="1"/>
</dbReference>
<evidence type="ECO:0000256" key="1">
    <source>
        <dbReference type="ARBA" id="ARBA00004651"/>
    </source>
</evidence>
<evidence type="ECO:0000313" key="9">
    <source>
        <dbReference type="EMBL" id="SES29095.1"/>
    </source>
</evidence>
<organism evidence="9 10">
    <name type="scientific">Lentzea xinjiangensis</name>
    <dbReference type="NCBI Taxonomy" id="402600"/>
    <lineage>
        <taxon>Bacteria</taxon>
        <taxon>Bacillati</taxon>
        <taxon>Actinomycetota</taxon>
        <taxon>Actinomycetes</taxon>
        <taxon>Pseudonocardiales</taxon>
        <taxon>Pseudonocardiaceae</taxon>
        <taxon>Lentzea</taxon>
    </lineage>
</organism>
<evidence type="ECO:0000259" key="8">
    <source>
        <dbReference type="PROSITE" id="PS50928"/>
    </source>
</evidence>
<keyword evidence="3" id="KW-1003">Cell membrane</keyword>
<keyword evidence="4 7" id="KW-0812">Transmembrane</keyword>
<dbReference type="Proteomes" id="UP000199352">
    <property type="component" value="Unassembled WGS sequence"/>
</dbReference>
<dbReference type="PROSITE" id="PS50928">
    <property type="entry name" value="ABC_TM1"/>
    <property type="match status" value="1"/>
</dbReference>
<keyword evidence="10" id="KW-1185">Reference proteome</keyword>
<sequence length="256" mass="26928">MTAATALRAVTGLAGVLAAWEALSRSGLVDRAFVPPPSTVTLALGDLVTDREFLRHAVSTGLSWMIAVLAAAVLGVTLGLLLGYLPVLRWVLQPLVEVLRPLPSVALIPLVIVLLGSDAQTKISLAVFAATWPILISTLHALDEIEPRLVDITRIFHIPRRQRLLWHVLPSIAPVVLTGIRLSAAIALIVLVGTEFLAGGGVGIGQAAYLWGSSAGRMDLVLAVTVLAATANCAVDLALSAAQQRWMPWASRGATA</sequence>
<dbReference type="EMBL" id="FOFR01000030">
    <property type="protein sequence ID" value="SES29095.1"/>
    <property type="molecule type" value="Genomic_DNA"/>
</dbReference>
<keyword evidence="2 7" id="KW-0813">Transport</keyword>
<dbReference type="GO" id="GO:0005886">
    <property type="term" value="C:plasma membrane"/>
    <property type="evidence" value="ECO:0007669"/>
    <property type="project" value="UniProtKB-SubCell"/>
</dbReference>
<keyword evidence="6 7" id="KW-0472">Membrane</keyword>
<dbReference type="Pfam" id="PF00528">
    <property type="entry name" value="BPD_transp_1"/>
    <property type="match status" value="1"/>
</dbReference>
<dbReference type="CDD" id="cd06261">
    <property type="entry name" value="TM_PBP2"/>
    <property type="match status" value="1"/>
</dbReference>
<feature type="domain" description="ABC transmembrane type-1" evidence="8">
    <location>
        <begin position="61"/>
        <end position="239"/>
    </location>
</feature>
<dbReference type="InterPro" id="IPR000515">
    <property type="entry name" value="MetI-like"/>
</dbReference>
<dbReference type="AlphaFoldDB" id="A0A1H9W5F7"/>
<dbReference type="RefSeq" id="WP_089961112.1">
    <property type="nucleotide sequence ID" value="NZ_FOFR01000030.1"/>
</dbReference>
<gene>
    <name evidence="9" type="ORF">SAMN05216188_13095</name>
</gene>
<dbReference type="PANTHER" id="PTHR30151:SF0">
    <property type="entry name" value="ABC TRANSPORTER PERMEASE PROTEIN MJ0413-RELATED"/>
    <property type="match status" value="1"/>
</dbReference>
<comment type="subcellular location">
    <subcellularLocation>
        <location evidence="1 7">Cell membrane</location>
        <topology evidence="1 7">Multi-pass membrane protein</topology>
    </subcellularLocation>
</comment>
<feature type="transmembrane region" description="Helical" evidence="7">
    <location>
        <begin position="98"/>
        <end position="117"/>
    </location>
</feature>
<dbReference type="InterPro" id="IPR035906">
    <property type="entry name" value="MetI-like_sf"/>
</dbReference>
<dbReference type="STRING" id="402600.SAMN05216188_13095"/>
<feature type="transmembrane region" description="Helical" evidence="7">
    <location>
        <begin position="220"/>
        <end position="242"/>
    </location>
</feature>
<reference evidence="10" key="1">
    <citation type="submission" date="2016-10" db="EMBL/GenBank/DDBJ databases">
        <authorList>
            <person name="Varghese N."/>
            <person name="Submissions S."/>
        </authorList>
    </citation>
    <scope>NUCLEOTIDE SEQUENCE [LARGE SCALE GENOMIC DNA]</scope>
    <source>
        <strain evidence="10">CGMCC 4.3525</strain>
    </source>
</reference>
<accession>A0A1H9W5F7</accession>
<proteinExistence type="inferred from homology"/>
<evidence type="ECO:0000256" key="6">
    <source>
        <dbReference type="ARBA" id="ARBA00023136"/>
    </source>
</evidence>
<evidence type="ECO:0000256" key="3">
    <source>
        <dbReference type="ARBA" id="ARBA00022475"/>
    </source>
</evidence>
<protein>
    <submittedName>
        <fullName evidence="9">NitT/TauT family transport system permease protein</fullName>
    </submittedName>
</protein>
<evidence type="ECO:0000256" key="2">
    <source>
        <dbReference type="ARBA" id="ARBA00022448"/>
    </source>
</evidence>
<dbReference type="OrthoDB" id="5458199at2"/>
<evidence type="ECO:0000256" key="7">
    <source>
        <dbReference type="RuleBase" id="RU363032"/>
    </source>
</evidence>